<feature type="region of interest" description="Disordered" evidence="1">
    <location>
        <begin position="467"/>
        <end position="497"/>
    </location>
</feature>
<dbReference type="AlphaFoldDB" id="A0AAV9U7D0"/>
<organism evidence="2 3">
    <name type="scientific">Orbilia blumenaviensis</name>
    <dbReference type="NCBI Taxonomy" id="1796055"/>
    <lineage>
        <taxon>Eukaryota</taxon>
        <taxon>Fungi</taxon>
        <taxon>Dikarya</taxon>
        <taxon>Ascomycota</taxon>
        <taxon>Pezizomycotina</taxon>
        <taxon>Orbiliomycetes</taxon>
        <taxon>Orbiliales</taxon>
        <taxon>Orbiliaceae</taxon>
        <taxon>Orbilia</taxon>
    </lineage>
</organism>
<feature type="region of interest" description="Disordered" evidence="1">
    <location>
        <begin position="537"/>
        <end position="570"/>
    </location>
</feature>
<proteinExistence type="predicted"/>
<feature type="compositionally biased region" description="Polar residues" evidence="1">
    <location>
        <begin position="1"/>
        <end position="16"/>
    </location>
</feature>
<evidence type="ECO:0000256" key="1">
    <source>
        <dbReference type="SAM" id="MobiDB-lite"/>
    </source>
</evidence>
<feature type="compositionally biased region" description="Polar residues" evidence="1">
    <location>
        <begin position="75"/>
        <end position="91"/>
    </location>
</feature>
<sequence length="595" mass="64479">MPTTLAQSSSVGNDQSSDMKIDSKPAALSFKLPQAGQQEIRPPLTPATEVDLQKSCAILVQSTGYSRSFKNAVNSTAMMSSQRRGNGTMPVTRSHGRTPSKAGSRTPVGRVAKPGGGSGGHRRGGSSTAGYAKTSASSKYVPPRRPAPEKALPVARRVKMKNEDKGVEEEEVVKERAGSETRSIEKNSKVMMDKERKSSDGSSMEDASRTEKNKMGVKKLVTAMTGYIRPHDSSSQLEAQSSPISNAEDSSCSPSREKSTIAGTLQVKSSRRRDGTTYVEALPEHLHTKAGSDEERRHGELKRSVSKRLGYAMKEYVKPPHVDRFTPEPLHTASTTSSKEEQKKADQKKHRVTKAMREYVRPSPIDISHAAIAEEGASQAPKPEKTPKSAKSQPAVSEKPTSPITKDTQKPSPTTTTDPQKSPIDATLSKPPQANSHGHHNPFRLIHNYVKPSRTDPALTLQTNIPQAPTHFSPVLPSERKPLTPQNSQPSMPYVPPKIRPRGQTIPSENTALSMDTVVPTLPPVPRQGPIFGGGYPVKQQQQDASLGVPTSPKDKENRGPVSPGFFGRNPAGGGFRIHFSHFLNKQRGDGHITT</sequence>
<accession>A0AAV9U7D0</accession>
<dbReference type="EMBL" id="JAVHNS010000014">
    <property type="protein sequence ID" value="KAK6335853.1"/>
    <property type="molecule type" value="Genomic_DNA"/>
</dbReference>
<gene>
    <name evidence="2" type="ORF">TWF730_003228</name>
</gene>
<feature type="region of interest" description="Disordered" evidence="1">
    <location>
        <begin position="1"/>
        <end position="47"/>
    </location>
</feature>
<protein>
    <submittedName>
        <fullName evidence="2">Uncharacterized protein</fullName>
    </submittedName>
</protein>
<evidence type="ECO:0000313" key="3">
    <source>
        <dbReference type="Proteomes" id="UP001373714"/>
    </source>
</evidence>
<feature type="region of interest" description="Disordered" evidence="1">
    <location>
        <begin position="75"/>
        <end position="450"/>
    </location>
</feature>
<evidence type="ECO:0000313" key="2">
    <source>
        <dbReference type="EMBL" id="KAK6335853.1"/>
    </source>
</evidence>
<dbReference type="Proteomes" id="UP001373714">
    <property type="component" value="Unassembled WGS sequence"/>
</dbReference>
<feature type="compositionally biased region" description="Polar residues" evidence="1">
    <location>
        <begin position="233"/>
        <end position="254"/>
    </location>
</feature>
<keyword evidence="3" id="KW-1185">Reference proteome</keyword>
<comment type="caution">
    <text evidence="2">The sequence shown here is derived from an EMBL/GenBank/DDBJ whole genome shotgun (WGS) entry which is preliminary data.</text>
</comment>
<feature type="compositionally biased region" description="Basic and acidic residues" evidence="1">
    <location>
        <begin position="315"/>
        <end position="326"/>
    </location>
</feature>
<feature type="compositionally biased region" description="Polar residues" evidence="1">
    <location>
        <begin position="389"/>
        <end position="420"/>
    </location>
</feature>
<reference evidence="2 3" key="1">
    <citation type="submission" date="2019-10" db="EMBL/GenBank/DDBJ databases">
        <authorList>
            <person name="Palmer J.M."/>
        </authorList>
    </citation>
    <scope>NUCLEOTIDE SEQUENCE [LARGE SCALE GENOMIC DNA]</scope>
    <source>
        <strain evidence="2 3">TWF730</strain>
    </source>
</reference>
<feature type="compositionally biased region" description="Basic and acidic residues" evidence="1">
    <location>
        <begin position="173"/>
        <end position="199"/>
    </location>
</feature>
<name>A0AAV9U7D0_9PEZI</name>
<feature type="compositionally biased region" description="Basic and acidic residues" evidence="1">
    <location>
        <begin position="282"/>
        <end position="303"/>
    </location>
</feature>